<organism evidence="1 2">
    <name type="scientific">Streptomyces albus</name>
    <dbReference type="NCBI Taxonomy" id="1888"/>
    <lineage>
        <taxon>Bacteria</taxon>
        <taxon>Bacillati</taxon>
        <taxon>Actinomycetota</taxon>
        <taxon>Actinomycetes</taxon>
        <taxon>Kitasatosporales</taxon>
        <taxon>Streptomycetaceae</taxon>
        <taxon>Streptomyces</taxon>
    </lineage>
</organism>
<dbReference type="RefSeq" id="WP_016467047.1">
    <property type="nucleotide sequence ID" value="NZ_BNEJ01000017.1"/>
</dbReference>
<protein>
    <submittedName>
        <fullName evidence="1">Uncharacterized protein</fullName>
    </submittedName>
</protein>
<dbReference type="AlphaFoldDB" id="A0A6C1BV83"/>
<dbReference type="EMBL" id="RCIY01000029">
    <property type="protein sequence ID" value="TGG87078.1"/>
    <property type="molecule type" value="Genomic_DNA"/>
</dbReference>
<sequence>MRTRTRIVPFAMTAVLLGGGVAAATTGAAVASQPKADATIQSCLGTAKNYTSAPGGNGRNAHWPATGTYAYTTSNCADINVKTNYDRMVYVCFKKTGKCNGGTWAPKGK</sequence>
<comment type="caution">
    <text evidence="1">The sequence shown here is derived from an EMBL/GenBank/DDBJ whole genome shotgun (WGS) entry which is preliminary data.</text>
</comment>
<reference evidence="1 2" key="1">
    <citation type="submission" date="2018-10" db="EMBL/GenBank/DDBJ databases">
        <title>Isolation of pseudouridimycin from Streptomyces albus DSM 40763.</title>
        <authorList>
            <person name="Rosenqvist P."/>
            <person name="Metsae-Ketelae M."/>
            <person name="Virta P."/>
        </authorList>
    </citation>
    <scope>NUCLEOTIDE SEQUENCE [LARGE SCALE GENOMIC DNA]</scope>
    <source>
        <strain evidence="1 2">DSM 40763</strain>
    </source>
</reference>
<dbReference type="Proteomes" id="UP000298111">
    <property type="component" value="Unassembled WGS sequence"/>
</dbReference>
<evidence type="ECO:0000313" key="1">
    <source>
        <dbReference type="EMBL" id="TGG87078.1"/>
    </source>
</evidence>
<name>A0A6C1BV83_9ACTN</name>
<proteinExistence type="predicted"/>
<dbReference type="GeneID" id="75185612"/>
<gene>
    <name evidence="1" type="ORF">D8771_04810</name>
</gene>
<accession>A0A6C1BV83</accession>
<evidence type="ECO:0000313" key="2">
    <source>
        <dbReference type="Proteomes" id="UP000298111"/>
    </source>
</evidence>